<dbReference type="InterPro" id="IPR018669">
    <property type="entry name" value="Toxin_HigB"/>
</dbReference>
<organism evidence="1 2">
    <name type="scientific">Xanthomonas citri pv. citri</name>
    <dbReference type="NCBI Taxonomy" id="611301"/>
    <lineage>
        <taxon>Bacteria</taxon>
        <taxon>Pseudomonadati</taxon>
        <taxon>Pseudomonadota</taxon>
        <taxon>Gammaproteobacteria</taxon>
        <taxon>Lysobacterales</taxon>
        <taxon>Lysobacteraceae</taxon>
        <taxon>Xanthomonas</taxon>
    </lineage>
</organism>
<dbReference type="AlphaFoldDB" id="A0A0U5FDY5"/>
<dbReference type="GO" id="GO:0004519">
    <property type="term" value="F:endonuclease activity"/>
    <property type="evidence" value="ECO:0007669"/>
    <property type="project" value="InterPro"/>
</dbReference>
<proteinExistence type="predicted"/>
<keyword evidence="2" id="KW-1185">Reference proteome</keyword>
<protein>
    <recommendedName>
        <fullName evidence="3">Toxin RelE</fullName>
    </recommendedName>
</protein>
<evidence type="ECO:0000313" key="1">
    <source>
        <dbReference type="EMBL" id="CEG15269.1"/>
    </source>
</evidence>
<reference evidence="1 2" key="1">
    <citation type="submission" date="2014-09" db="EMBL/GenBank/DDBJ databases">
        <authorList>
            <person name="Regsiter A."/>
        </authorList>
    </citation>
    <scope>NUCLEOTIDE SEQUENCE [LARGE SCALE GENOMIC DNA]</scope>
</reference>
<dbReference type="EMBL" id="CCXZ01000091">
    <property type="protein sequence ID" value="CEG15269.1"/>
    <property type="molecule type" value="Genomic_DNA"/>
</dbReference>
<dbReference type="Pfam" id="PF09907">
    <property type="entry name" value="HigB_toxin"/>
    <property type="match status" value="1"/>
</dbReference>
<evidence type="ECO:0008006" key="3">
    <source>
        <dbReference type="Google" id="ProtNLM"/>
    </source>
</evidence>
<gene>
    <name evidence="1" type="ORF">XAC3562_1800002</name>
</gene>
<comment type="caution">
    <text evidence="1">The sequence shown here is derived from an EMBL/GenBank/DDBJ whole genome shotgun (WGS) entry which is preliminary data.</text>
</comment>
<dbReference type="GO" id="GO:0003723">
    <property type="term" value="F:RNA binding"/>
    <property type="evidence" value="ECO:0007669"/>
    <property type="project" value="InterPro"/>
</dbReference>
<name>A0A0U5FDY5_XANCI</name>
<evidence type="ECO:0000313" key="2">
    <source>
        <dbReference type="Proteomes" id="UP000052230"/>
    </source>
</evidence>
<dbReference type="GO" id="GO:0110001">
    <property type="term" value="C:toxin-antitoxin complex"/>
    <property type="evidence" value="ECO:0007669"/>
    <property type="project" value="InterPro"/>
</dbReference>
<dbReference type="RefSeq" id="WP_039582911.1">
    <property type="nucleotide sequence ID" value="NZ_CAVLIB010000032.1"/>
</dbReference>
<accession>A0A0U5FDY5</accession>
<dbReference type="Proteomes" id="UP000052230">
    <property type="component" value="Unassembled WGS sequence"/>
</dbReference>
<sequence>MRVISVATLRDYWEANPPAEQPLKAWYDEAKAATWKSPQDIKNAYRNASFIANNRVVFNIKGNDYRLIVAVAYRVGIVYVKFIGTHAEYDQIDAATIEVD</sequence>